<comment type="caution">
    <text evidence="2">The sequence shown here is derived from an EMBL/GenBank/DDBJ whole genome shotgun (WGS) entry which is preliminary data.</text>
</comment>
<feature type="chain" id="PRO_5045863618" evidence="1">
    <location>
        <begin position="19"/>
        <end position="368"/>
    </location>
</feature>
<keyword evidence="1" id="KW-0732">Signal</keyword>
<feature type="signal peptide" evidence="1">
    <location>
        <begin position="1"/>
        <end position="18"/>
    </location>
</feature>
<accession>A0ABP1RPK7</accession>
<reference evidence="2 3" key="1">
    <citation type="submission" date="2024-08" db="EMBL/GenBank/DDBJ databases">
        <authorList>
            <person name="Cucini C."/>
            <person name="Frati F."/>
        </authorList>
    </citation>
    <scope>NUCLEOTIDE SEQUENCE [LARGE SCALE GENOMIC DNA]</scope>
</reference>
<gene>
    <name evidence="2" type="ORF">ODALV1_LOCUS24549</name>
</gene>
<sequence>MILVWVLIIMYISSAVSCLRRNDPNDQFPRLIFDITAPLNSILEDKFLSTTDFLSNSDFGELLQRSRAENLDPILLFNTGCTLFNVSTCKERIENAVNIIDETFGKNGSLGLILSLNLNPIIEQDANESAEPFNLPNFPIHILLNLELGFQCEALNSVNETELIKVEHLQNWINLEDQNKLGFGYTKDIFDCNDNYAIRHLIFSLSEFLVLNINFGYTVGVIESFGLFQHRMNNFHMENVKFIKKMFNIGVNTMPEPYYYPNAELVGDENYRRLLYQFADKWAKNGIGLNQQGMIIQAPYFSNAPELKELRVTPYVQPLECDSDNKNIKTKHFLWYAPSALATISKKFNTVILTLGKKNRNFVDVKCG</sequence>
<evidence type="ECO:0000313" key="2">
    <source>
        <dbReference type="EMBL" id="CAL8132262.1"/>
    </source>
</evidence>
<dbReference type="Proteomes" id="UP001642540">
    <property type="component" value="Unassembled WGS sequence"/>
</dbReference>
<evidence type="ECO:0000256" key="1">
    <source>
        <dbReference type="SAM" id="SignalP"/>
    </source>
</evidence>
<dbReference type="EMBL" id="CAXLJM020000092">
    <property type="protein sequence ID" value="CAL8132262.1"/>
    <property type="molecule type" value="Genomic_DNA"/>
</dbReference>
<proteinExistence type="predicted"/>
<name>A0ABP1RPK7_9HEXA</name>
<organism evidence="2 3">
    <name type="scientific">Orchesella dallaii</name>
    <dbReference type="NCBI Taxonomy" id="48710"/>
    <lineage>
        <taxon>Eukaryota</taxon>
        <taxon>Metazoa</taxon>
        <taxon>Ecdysozoa</taxon>
        <taxon>Arthropoda</taxon>
        <taxon>Hexapoda</taxon>
        <taxon>Collembola</taxon>
        <taxon>Entomobryomorpha</taxon>
        <taxon>Entomobryoidea</taxon>
        <taxon>Orchesellidae</taxon>
        <taxon>Orchesellinae</taxon>
        <taxon>Orchesella</taxon>
    </lineage>
</organism>
<protein>
    <submittedName>
        <fullName evidence="2">Uncharacterized protein</fullName>
    </submittedName>
</protein>
<keyword evidence="3" id="KW-1185">Reference proteome</keyword>
<evidence type="ECO:0000313" key="3">
    <source>
        <dbReference type="Proteomes" id="UP001642540"/>
    </source>
</evidence>